<dbReference type="STRING" id="65499.SAMN04488000_13165"/>
<evidence type="ECO:0000256" key="2">
    <source>
        <dbReference type="PROSITE-ProRule" id="PRU00221"/>
    </source>
</evidence>
<dbReference type="PANTHER" id="PTHR10039">
    <property type="entry name" value="AMELOGENIN"/>
    <property type="match status" value="1"/>
</dbReference>
<dbReference type="SUPFAM" id="SSF50978">
    <property type="entry name" value="WD40 repeat-like"/>
    <property type="match status" value="1"/>
</dbReference>
<reference evidence="5" key="1">
    <citation type="submission" date="2016-10" db="EMBL/GenBank/DDBJ databases">
        <authorList>
            <person name="Varghese N."/>
            <person name="Submissions S."/>
        </authorList>
    </citation>
    <scope>NUCLEOTIDE SEQUENCE [LARGE SCALE GENOMIC DNA]</scope>
    <source>
        <strain evidence="5">DSM 44437</strain>
    </source>
</reference>
<dbReference type="InterPro" id="IPR056884">
    <property type="entry name" value="NPHP3-like_N"/>
</dbReference>
<sequence length="826" mass="88794">MTDQHIEIFPVAFGYYADPGLPPLDGVEAEVSTLAGLLADFGGVVTDWPVPMHDRGSDAVEARLAHWSGSEHRFSVLYWVGHASSDRIGPRLQHARSHEREGLAGIDAARMARVIAPRSRDESEQWHIVVIDTCWSAAFVQQVSASVDAMPGGRQFLLVGTSGDGATNLGRFTAALRAVLRHNFGASDRISLWDLAGELRRTLPRAEVVPKKITDDAVLRRTTPLTGAPLDVIDEINAVLADLSADERAHFIPKAQGGELGEVTWYFQGRRTESERITTWLATNDHGLLAVTGAAGSGKSALLGNLLAHTRPQLRSVLTRHGLITELTRQQRPQDNTFTVVLHLTGLSTQDALARIAAELILDDPYPGITLTESIDQLLAEVARRAPLTILADALDEAVDPLTVANALLRRLGSLDGVRVIVGTRRDTSEGPDQPPSERRNLLDALRANDTIALTRDPQAIGLYVASRLTTAFGQTNGINSTAIAIGISSHEFLFARLAVHEILAAGTLPTATALDDLLTTDHRGLFHRAVTRLSHAHPAATPVLRALAHAQGRGLPIRDGVCALTATALASHEISDAEVHTVLDAAAPYVLLDTEHGQTVHRLAHRTFAEHFTADAHQAIVAAMTKHLAEAPGRLANPYLRHHLSGHAGKAGEQAWILLGRHPHVLDRLDPASVTTDAWRTAFGRHPLPPAITGVIGASHHLTTAATADRPGLRQLAMARHTKIRDIHRHEPPPHDQHAWHVHWAALTPAPIHRTFTGHTGGVVGVAAVPLPDGRTLLATAGWDRTVRLWDPDTGQPAGDALTSHAQDVGAVAAVPLPDGRTLLA</sequence>
<dbReference type="EMBL" id="FOFV01000031">
    <property type="protein sequence ID" value="SES43527.1"/>
    <property type="molecule type" value="Genomic_DNA"/>
</dbReference>
<feature type="repeat" description="WD" evidence="2">
    <location>
        <begin position="757"/>
        <end position="801"/>
    </location>
</feature>
<evidence type="ECO:0000259" key="3">
    <source>
        <dbReference type="Pfam" id="PF24883"/>
    </source>
</evidence>
<dbReference type="SUPFAM" id="SSF52540">
    <property type="entry name" value="P-loop containing nucleoside triphosphate hydrolases"/>
    <property type="match status" value="1"/>
</dbReference>
<keyword evidence="2" id="KW-0853">WD repeat</keyword>
<protein>
    <submittedName>
        <fullName evidence="4">WD domain-containing protein, G-beta repeat-containing protein</fullName>
    </submittedName>
</protein>
<dbReference type="PROSITE" id="PS50082">
    <property type="entry name" value="WD_REPEATS_2"/>
    <property type="match status" value="1"/>
</dbReference>
<dbReference type="RefSeq" id="WP_245786712.1">
    <property type="nucleotide sequence ID" value="NZ_FOFV01000031.1"/>
</dbReference>
<dbReference type="PROSITE" id="PS50294">
    <property type="entry name" value="WD_REPEATS_REGION"/>
    <property type="match status" value="1"/>
</dbReference>
<gene>
    <name evidence="4" type="ORF">SAMN04488000_13165</name>
</gene>
<dbReference type="Pfam" id="PF24883">
    <property type="entry name" value="NPHP3_N"/>
    <property type="match status" value="1"/>
</dbReference>
<accession>A0A1H9XCB8</accession>
<organism evidence="4 5">
    <name type="scientific">Lentzea albida</name>
    <dbReference type="NCBI Taxonomy" id="65499"/>
    <lineage>
        <taxon>Bacteria</taxon>
        <taxon>Bacillati</taxon>
        <taxon>Actinomycetota</taxon>
        <taxon>Actinomycetes</taxon>
        <taxon>Pseudonocardiales</taxon>
        <taxon>Pseudonocardiaceae</taxon>
        <taxon>Lentzea</taxon>
    </lineage>
</organism>
<dbReference type="SMART" id="SM00320">
    <property type="entry name" value="WD40"/>
    <property type="match status" value="1"/>
</dbReference>
<evidence type="ECO:0000256" key="1">
    <source>
        <dbReference type="ARBA" id="ARBA00022737"/>
    </source>
</evidence>
<dbReference type="InterPro" id="IPR001680">
    <property type="entry name" value="WD40_rpt"/>
</dbReference>
<name>A0A1H9XCB8_9PSEU</name>
<dbReference type="AlphaFoldDB" id="A0A1H9XCB8"/>
<dbReference type="InterPro" id="IPR036322">
    <property type="entry name" value="WD40_repeat_dom_sf"/>
</dbReference>
<dbReference type="Gene3D" id="2.130.10.10">
    <property type="entry name" value="YVTN repeat-like/Quinoprotein amine dehydrogenase"/>
    <property type="match status" value="1"/>
</dbReference>
<dbReference type="Pfam" id="PF00400">
    <property type="entry name" value="WD40"/>
    <property type="match status" value="1"/>
</dbReference>
<dbReference type="InterPro" id="IPR027417">
    <property type="entry name" value="P-loop_NTPase"/>
</dbReference>
<feature type="domain" description="Nephrocystin 3-like N-terminal" evidence="3">
    <location>
        <begin position="273"/>
        <end position="412"/>
    </location>
</feature>
<dbReference type="Gene3D" id="3.40.50.300">
    <property type="entry name" value="P-loop containing nucleotide triphosphate hydrolases"/>
    <property type="match status" value="1"/>
</dbReference>
<dbReference type="InterPro" id="IPR015943">
    <property type="entry name" value="WD40/YVTN_repeat-like_dom_sf"/>
</dbReference>
<proteinExistence type="predicted"/>
<keyword evidence="1" id="KW-0677">Repeat</keyword>
<evidence type="ECO:0000313" key="4">
    <source>
        <dbReference type="EMBL" id="SES43527.1"/>
    </source>
</evidence>
<evidence type="ECO:0000313" key="5">
    <source>
        <dbReference type="Proteomes" id="UP000199503"/>
    </source>
</evidence>
<keyword evidence="5" id="KW-1185">Reference proteome</keyword>
<feature type="non-terminal residue" evidence="4">
    <location>
        <position position="826"/>
    </location>
</feature>
<dbReference type="Proteomes" id="UP000199503">
    <property type="component" value="Unassembled WGS sequence"/>
</dbReference>